<keyword evidence="8" id="KW-1185">Reference proteome</keyword>
<dbReference type="InterPro" id="IPR016169">
    <property type="entry name" value="FAD-bd_PCMH_sub2"/>
</dbReference>
<comment type="similarity">
    <text evidence="2">Belongs to the oxygen-dependent FAD-linked oxidoreductase family.</text>
</comment>
<keyword evidence="5" id="KW-0560">Oxidoreductase</keyword>
<evidence type="ECO:0000256" key="1">
    <source>
        <dbReference type="ARBA" id="ARBA00001974"/>
    </source>
</evidence>
<sequence length="482" mass="51564">MQSTTYLTLDKDVRQVSQLDIAAFAAQVSGGVLTAADATYDEARKVWNSTVDRRPALIARCLTDSDVQAGVRFAAAHRMLVSVRGGGHHIAGNAVAEGGLMLDMSGMRSIDIDAEKRTARVGAGALLGDFDRAAQAHGLATPLGINSTTGVAGLTLGGGFGWLTRRYGMSIDNLRSATVVTADGARRVASATSQPDLFWALRGGGGNFGVVTSFEFQLHPVGPELYSGLVVYPFAQARQVMRAWRDFTVDAPDELSVWAVLRKAPPLPFLPESVHGKEVVVLALVYSGSLDEGERAAAAVMKFGDPVGVAVGPTPYAGFQTAFDPLLTAGGRNYWKSNNFSKMSDAALDVVIASAAFLPGPECEIFIAQLGGAMARVRPTATAFAGRDAHYIMNLHGRWSDPQDDDKVRAWARRAFEEAAPHATGSGYVNFLTEDEAERVSASYGVNYARLQEVKQRFDPDNLLRMNLNIAPAAPPHRRVAI</sequence>
<feature type="domain" description="FAD-binding PCMH-type" evidence="6">
    <location>
        <begin position="51"/>
        <end position="221"/>
    </location>
</feature>
<name>A0ABU8VUL8_9BURK</name>
<evidence type="ECO:0000256" key="5">
    <source>
        <dbReference type="ARBA" id="ARBA00023002"/>
    </source>
</evidence>
<dbReference type="SUPFAM" id="SSF56176">
    <property type="entry name" value="FAD-binding/transporter-associated domain-like"/>
    <property type="match status" value="1"/>
</dbReference>
<dbReference type="PANTHER" id="PTHR42973">
    <property type="entry name" value="BINDING OXIDOREDUCTASE, PUTATIVE (AFU_ORTHOLOGUE AFUA_1G17690)-RELATED"/>
    <property type="match status" value="1"/>
</dbReference>
<accession>A0ABU8VUL8</accession>
<dbReference type="PROSITE" id="PS51387">
    <property type="entry name" value="FAD_PCMH"/>
    <property type="match status" value="1"/>
</dbReference>
<dbReference type="Proteomes" id="UP001363010">
    <property type="component" value="Unassembled WGS sequence"/>
</dbReference>
<evidence type="ECO:0000259" key="6">
    <source>
        <dbReference type="PROSITE" id="PS51387"/>
    </source>
</evidence>
<dbReference type="InterPro" id="IPR012951">
    <property type="entry name" value="BBE"/>
</dbReference>
<dbReference type="SUPFAM" id="SSF55103">
    <property type="entry name" value="FAD-linked oxidases, C-terminal domain"/>
    <property type="match status" value="1"/>
</dbReference>
<dbReference type="Gene3D" id="3.30.43.10">
    <property type="entry name" value="Uridine Diphospho-n-acetylenolpyruvylglucosamine Reductase, domain 2"/>
    <property type="match status" value="1"/>
</dbReference>
<protein>
    <submittedName>
        <fullName evidence="7">FAD-binding oxidoreductase</fullName>
    </submittedName>
</protein>
<organism evidence="7 8">
    <name type="scientific">Variovorax humicola</name>
    <dbReference type="NCBI Taxonomy" id="1769758"/>
    <lineage>
        <taxon>Bacteria</taxon>
        <taxon>Pseudomonadati</taxon>
        <taxon>Pseudomonadota</taxon>
        <taxon>Betaproteobacteria</taxon>
        <taxon>Burkholderiales</taxon>
        <taxon>Comamonadaceae</taxon>
        <taxon>Variovorax</taxon>
    </lineage>
</organism>
<dbReference type="InterPro" id="IPR036318">
    <property type="entry name" value="FAD-bd_PCMH-like_sf"/>
</dbReference>
<dbReference type="EMBL" id="JBBKZV010000002">
    <property type="protein sequence ID" value="MEJ8821372.1"/>
    <property type="molecule type" value="Genomic_DNA"/>
</dbReference>
<dbReference type="PANTHER" id="PTHR42973:SF39">
    <property type="entry name" value="FAD-BINDING PCMH-TYPE DOMAIN-CONTAINING PROTEIN"/>
    <property type="match status" value="1"/>
</dbReference>
<evidence type="ECO:0000313" key="8">
    <source>
        <dbReference type="Proteomes" id="UP001363010"/>
    </source>
</evidence>
<dbReference type="InterPro" id="IPR016167">
    <property type="entry name" value="FAD-bd_PCMH_sub1"/>
</dbReference>
<evidence type="ECO:0000256" key="4">
    <source>
        <dbReference type="ARBA" id="ARBA00022827"/>
    </source>
</evidence>
<keyword evidence="3" id="KW-0285">Flavoprotein</keyword>
<gene>
    <name evidence="7" type="ORF">WKW80_04885</name>
</gene>
<comment type="caution">
    <text evidence="7">The sequence shown here is derived from an EMBL/GenBank/DDBJ whole genome shotgun (WGS) entry which is preliminary data.</text>
</comment>
<keyword evidence="4" id="KW-0274">FAD</keyword>
<dbReference type="Pfam" id="PF08031">
    <property type="entry name" value="BBE"/>
    <property type="match status" value="1"/>
</dbReference>
<dbReference type="Gene3D" id="3.30.465.10">
    <property type="match status" value="1"/>
</dbReference>
<dbReference type="PROSITE" id="PS00862">
    <property type="entry name" value="OX2_COVAL_FAD"/>
    <property type="match status" value="1"/>
</dbReference>
<dbReference type="RefSeq" id="WP_340362423.1">
    <property type="nucleotide sequence ID" value="NZ_JBBKZV010000002.1"/>
</dbReference>
<proteinExistence type="inferred from homology"/>
<dbReference type="Pfam" id="PF01565">
    <property type="entry name" value="FAD_binding_4"/>
    <property type="match status" value="1"/>
</dbReference>
<dbReference type="Gene3D" id="3.40.462.20">
    <property type="match status" value="1"/>
</dbReference>
<dbReference type="InterPro" id="IPR016164">
    <property type="entry name" value="FAD-linked_Oxase-like_C"/>
</dbReference>
<dbReference type="InterPro" id="IPR006093">
    <property type="entry name" value="Oxy_OxRdtase_FAD_BS"/>
</dbReference>
<dbReference type="InterPro" id="IPR016166">
    <property type="entry name" value="FAD-bd_PCMH"/>
</dbReference>
<evidence type="ECO:0000256" key="3">
    <source>
        <dbReference type="ARBA" id="ARBA00022630"/>
    </source>
</evidence>
<evidence type="ECO:0000313" key="7">
    <source>
        <dbReference type="EMBL" id="MEJ8821372.1"/>
    </source>
</evidence>
<comment type="cofactor">
    <cofactor evidence="1">
        <name>FAD</name>
        <dbReference type="ChEBI" id="CHEBI:57692"/>
    </cofactor>
</comment>
<dbReference type="InterPro" id="IPR006094">
    <property type="entry name" value="Oxid_FAD_bind_N"/>
</dbReference>
<reference evidence="7 8" key="1">
    <citation type="submission" date="2024-03" db="EMBL/GenBank/DDBJ databases">
        <title>Novel species of the genus Variovorax.</title>
        <authorList>
            <person name="Liu Q."/>
            <person name="Xin Y.-H."/>
        </authorList>
    </citation>
    <scope>NUCLEOTIDE SEQUENCE [LARGE SCALE GENOMIC DNA]</scope>
    <source>
        <strain evidence="7 8">KACC 18501</strain>
    </source>
</reference>
<evidence type="ECO:0000256" key="2">
    <source>
        <dbReference type="ARBA" id="ARBA00005466"/>
    </source>
</evidence>
<dbReference type="InterPro" id="IPR050416">
    <property type="entry name" value="FAD-linked_Oxidoreductase"/>
</dbReference>